<sequence length="432" mass="44231">MIFLSHFARSTARPAAVTGFVSAAGCQQRRMLATITGWGAHTDGFAAGSSASSAASAFSANLATPTRLTIPGLSSSAQIIAVGAGTSHALLAATTTAAAAATGAGATTQLVGFGLNRCHQLGATASSSSSLVCTRLQGVVKQIACGREHSAVLLQGATGSAMELWVCGSNVHGQLGLDPSRRSAEWHRVDSLASVLGAGEGPASVHCGLDHTLVLTTSGRVLAMGWGADGQLGSGTAGDSMPGVPQVVCNLPLPIEQLSASTDFALARDSANNLRYWGNAEYGQAMTGAPIDQVLTPLCVPLAPHCAPIRDIAAAGTLSLVLDCGGHVFVCGYGALGLGPRCVRVLEPVRIPSLRNIVRIWASTDRCLAMDDRRRLYSWGLANAKGRLGVVSGFALQNIFEPTLLDISPDLVDPDLVALGNDIAIVVGPHCP</sequence>
<name>A0ACC1IKY2_9FUNG</name>
<protein>
    <submittedName>
        <fullName evidence="1">Uncharacterized protein</fullName>
    </submittedName>
</protein>
<gene>
    <name evidence="1" type="ORF">LPJ66_003357</name>
</gene>
<proteinExistence type="predicted"/>
<dbReference type="Proteomes" id="UP001150581">
    <property type="component" value="Unassembled WGS sequence"/>
</dbReference>
<reference evidence="1" key="1">
    <citation type="submission" date="2022-07" db="EMBL/GenBank/DDBJ databases">
        <title>Phylogenomic reconstructions and comparative analyses of Kickxellomycotina fungi.</title>
        <authorList>
            <person name="Reynolds N.K."/>
            <person name="Stajich J.E."/>
            <person name="Barry K."/>
            <person name="Grigoriev I.V."/>
            <person name="Crous P."/>
            <person name="Smith M.E."/>
        </authorList>
    </citation>
    <scope>NUCLEOTIDE SEQUENCE</scope>
    <source>
        <strain evidence="1">Benny 63K</strain>
    </source>
</reference>
<evidence type="ECO:0000313" key="1">
    <source>
        <dbReference type="EMBL" id="KAJ1897468.1"/>
    </source>
</evidence>
<keyword evidence="2" id="KW-1185">Reference proteome</keyword>
<accession>A0ACC1IKY2</accession>
<comment type="caution">
    <text evidence="1">The sequence shown here is derived from an EMBL/GenBank/DDBJ whole genome shotgun (WGS) entry which is preliminary data.</text>
</comment>
<dbReference type="EMBL" id="JANBPG010000332">
    <property type="protein sequence ID" value="KAJ1897468.1"/>
    <property type="molecule type" value="Genomic_DNA"/>
</dbReference>
<evidence type="ECO:0000313" key="2">
    <source>
        <dbReference type="Proteomes" id="UP001150581"/>
    </source>
</evidence>
<organism evidence="1 2">
    <name type="scientific">Kickxella alabastrina</name>
    <dbReference type="NCBI Taxonomy" id="61397"/>
    <lineage>
        <taxon>Eukaryota</taxon>
        <taxon>Fungi</taxon>
        <taxon>Fungi incertae sedis</taxon>
        <taxon>Zoopagomycota</taxon>
        <taxon>Kickxellomycotina</taxon>
        <taxon>Kickxellomycetes</taxon>
        <taxon>Kickxellales</taxon>
        <taxon>Kickxellaceae</taxon>
        <taxon>Kickxella</taxon>
    </lineage>
</organism>